<dbReference type="SUPFAM" id="SSF54791">
    <property type="entry name" value="Eukaryotic type KH-domain (KH-domain type I)"/>
    <property type="match status" value="1"/>
</dbReference>
<dbReference type="SUPFAM" id="SSF54211">
    <property type="entry name" value="Ribosomal protein S5 domain 2-like"/>
    <property type="match status" value="2"/>
</dbReference>
<dbReference type="GO" id="GO:0006396">
    <property type="term" value="P:RNA processing"/>
    <property type="evidence" value="ECO:0007669"/>
    <property type="project" value="InterPro"/>
</dbReference>
<dbReference type="InterPro" id="IPR036456">
    <property type="entry name" value="PNPase_PH_RNA-bd_sf"/>
</dbReference>
<dbReference type="InterPro" id="IPR036345">
    <property type="entry name" value="ExoRNase_PH_dom2_sf"/>
</dbReference>
<keyword evidence="3 10" id="KW-0808">Transferase</keyword>
<evidence type="ECO:0000256" key="1">
    <source>
        <dbReference type="ARBA" id="ARBA00012416"/>
    </source>
</evidence>
<dbReference type="SUPFAM" id="SSF55666">
    <property type="entry name" value="Ribonuclease PH domain 2-like"/>
    <property type="match status" value="2"/>
</dbReference>
<feature type="domain" description="K Homology" evidence="9">
    <location>
        <begin position="556"/>
        <end position="624"/>
    </location>
</feature>
<dbReference type="NCBIfam" id="TIGR03591">
    <property type="entry name" value="polynuc_phos"/>
    <property type="match status" value="1"/>
</dbReference>
<dbReference type="KEGG" id="sms:SMDSEM_225"/>
<dbReference type="InterPro" id="IPR001247">
    <property type="entry name" value="ExoRNase_PH_dom1"/>
</dbReference>
<reference evidence="10 11" key="1">
    <citation type="journal article" date="2009" name="Proc. Natl. Acad. Sci. U.S.A.">
        <title>Convergent evolution of metabolic roles in bacterial co-symbionts of insects.</title>
        <authorList>
            <person name="McCutcheon J.P."/>
            <person name="McDonald B.R."/>
            <person name="Moran N.A."/>
        </authorList>
    </citation>
    <scope>NUCLEOTIDE SEQUENCE [LARGE SCALE GENOMIC DNA]</scope>
    <source>
        <strain evidence="10 11">SMDSEM</strain>
    </source>
</reference>
<dbReference type="Pfam" id="PF00013">
    <property type="entry name" value="KH_1"/>
    <property type="match status" value="1"/>
</dbReference>
<dbReference type="GO" id="GO:0005829">
    <property type="term" value="C:cytosol"/>
    <property type="evidence" value="ECO:0007669"/>
    <property type="project" value="TreeGrafter"/>
</dbReference>
<evidence type="ECO:0000256" key="7">
    <source>
        <dbReference type="NCBIfam" id="TIGR03591"/>
    </source>
</evidence>
<evidence type="ECO:0000256" key="3">
    <source>
        <dbReference type="ARBA" id="ARBA00022679"/>
    </source>
</evidence>
<dbReference type="GO" id="GO:0003723">
    <property type="term" value="F:RNA binding"/>
    <property type="evidence" value="ECO:0007669"/>
    <property type="project" value="UniProtKB-UniRule"/>
</dbReference>
<keyword evidence="4" id="KW-0548">Nucleotidyltransferase</keyword>
<dbReference type="Pfam" id="PF03726">
    <property type="entry name" value="PNPase"/>
    <property type="match status" value="1"/>
</dbReference>
<dbReference type="InterPro" id="IPR015847">
    <property type="entry name" value="ExoRNase_PH_dom2"/>
</dbReference>
<dbReference type="GO" id="GO:0006402">
    <property type="term" value="P:mRNA catabolic process"/>
    <property type="evidence" value="ECO:0007669"/>
    <property type="project" value="UniProtKB-UniRule"/>
</dbReference>
<evidence type="ECO:0000256" key="5">
    <source>
        <dbReference type="ARBA" id="ARBA00022842"/>
    </source>
</evidence>
<dbReference type="PANTHER" id="PTHR11252:SF0">
    <property type="entry name" value="POLYRIBONUCLEOTIDE NUCLEOTIDYLTRANSFERASE 1, MITOCHONDRIAL"/>
    <property type="match status" value="1"/>
</dbReference>
<sequence length="691" mass="78619">MIPELRKENIFLEDGQIISIETGKLACQANGTAVVRMGKTSLIATIVISKKEKEGINFLPLIIDYKENYSAGGKIPGGFIKRERRPSDEEVLTMRLIDRLLRPLFPQNFLKEIQIIIYLLSYDRNVLPDGLAGLVASAAVSISGIPFKGPVSAVRIIRFKNSFLINPGIKSVKKSDINLIIGGTKNSILMIEGEMKEISENEIIYFIKIAHFFIKLQITAQINLIKNLKIKRNNLPVFNNLNFIYLKNKIKYIFYEKIYCLYKQASSIIRFQQMEILLLKINNYFLYDNIILNEDEQNYIFEILKKEILREIILKENHRLDGRSLDDLRKIWSQTNFLPSVHGSAIFSRGETQALSTVTLGSSLDVNKIDNVILQDQQKFYLHYNFPPFSTGEIKLLKGISRREIGHGNLAQRALKNIIPFKTPYTIRVVSDILESNGSSSMATVCASTLALMDAGIPIKRPVSGISMGLIINFLTDEAIILSDILGDEDNIGDMDFKMTGTKFGITACQMDINFPGSNYEMLLNSIFKAKNCLLFLIKKILNTIQYPRFSFKENSPKIFYFEIKKKLIGTVIGSGGKIIQEIKTSTNTNLKIEEEENLGIIEIYGKTDKQIKNAILKIKNLIFFPKKEKLYKVKIKSIKNSELIIILPSGQTMDLKKSENLNLYSFLRKGDWIKIKSVNQNGKINFKRII</sequence>
<dbReference type="Proteomes" id="UP000008074">
    <property type="component" value="Chromosome"/>
</dbReference>
<keyword evidence="6 8" id="KW-0694">RNA-binding</keyword>
<evidence type="ECO:0000259" key="9">
    <source>
        <dbReference type="SMART" id="SM00322"/>
    </source>
</evidence>
<dbReference type="InterPro" id="IPR027408">
    <property type="entry name" value="PNPase/RNase_PH_dom_sf"/>
</dbReference>
<evidence type="ECO:0000313" key="10">
    <source>
        <dbReference type="EMBL" id="ACU52924.1"/>
    </source>
</evidence>
<dbReference type="STRING" id="595499.SMDSEM_225"/>
<accession>C7LKG2</accession>
<protein>
    <recommendedName>
        <fullName evidence="1 7">Polyribonucleotide nucleotidyltransferase</fullName>
        <ecNumber evidence="1 7">2.7.7.8</ecNumber>
    </recommendedName>
</protein>
<dbReference type="InterPro" id="IPR015848">
    <property type="entry name" value="PNPase_PH_RNA-bd_bac/org-type"/>
</dbReference>
<dbReference type="PANTHER" id="PTHR11252">
    <property type="entry name" value="POLYRIBONUCLEOTIDE NUCLEOTIDYLTRANSFERASE"/>
    <property type="match status" value="1"/>
</dbReference>
<organism evidence="10 11">
    <name type="scientific">Karelsulcia muelleri (strain SMDSEM)</name>
    <name type="common">Sulcia muelleri</name>
    <dbReference type="NCBI Taxonomy" id="595499"/>
    <lineage>
        <taxon>Bacteria</taxon>
        <taxon>Pseudomonadati</taxon>
        <taxon>Bacteroidota</taxon>
        <taxon>Flavobacteriia</taxon>
        <taxon>Flavobacteriales</taxon>
        <taxon>Candidatus Karelsulcia</taxon>
    </lineage>
</organism>
<name>C7LKG2_KARMS</name>
<dbReference type="Pfam" id="PF03725">
    <property type="entry name" value="RNase_PH_C"/>
    <property type="match status" value="1"/>
</dbReference>
<dbReference type="SUPFAM" id="SSF46915">
    <property type="entry name" value="Polynucleotide phosphorylase/guanosine pentaphosphate synthase (PNPase/GPSI), domain 3"/>
    <property type="match status" value="1"/>
</dbReference>
<dbReference type="Gene3D" id="3.30.230.70">
    <property type="entry name" value="GHMP Kinase, N-terminal domain"/>
    <property type="match status" value="2"/>
</dbReference>
<evidence type="ECO:0000256" key="8">
    <source>
        <dbReference type="PROSITE-ProRule" id="PRU00117"/>
    </source>
</evidence>
<dbReference type="FunFam" id="3.30.230.70:FF:000001">
    <property type="entry name" value="Polyribonucleotide nucleotidyltransferase"/>
    <property type="match status" value="1"/>
</dbReference>
<dbReference type="InterPro" id="IPR036612">
    <property type="entry name" value="KH_dom_type_1_sf"/>
</dbReference>
<proteinExistence type="predicted"/>
<dbReference type="InterPro" id="IPR020568">
    <property type="entry name" value="Ribosomal_Su5_D2-typ_SF"/>
</dbReference>
<dbReference type="PIRSF" id="PIRSF005499">
    <property type="entry name" value="PNPase"/>
    <property type="match status" value="1"/>
</dbReference>
<dbReference type="EMBL" id="CP001605">
    <property type="protein sequence ID" value="ACU52924.1"/>
    <property type="molecule type" value="Genomic_DNA"/>
</dbReference>
<evidence type="ECO:0000256" key="2">
    <source>
        <dbReference type="ARBA" id="ARBA00022490"/>
    </source>
</evidence>
<dbReference type="GO" id="GO:0000175">
    <property type="term" value="F:3'-5'-RNA exonuclease activity"/>
    <property type="evidence" value="ECO:0007669"/>
    <property type="project" value="TreeGrafter"/>
</dbReference>
<keyword evidence="2" id="KW-0963">Cytoplasm</keyword>
<gene>
    <name evidence="10" type="primary">pnp</name>
    <name evidence="10" type="ordered locus">SMDSEM_225</name>
</gene>
<dbReference type="InterPro" id="IPR004087">
    <property type="entry name" value="KH_dom"/>
</dbReference>
<dbReference type="CDD" id="cd11364">
    <property type="entry name" value="RNase_PH_PNPase_2"/>
    <property type="match status" value="1"/>
</dbReference>
<dbReference type="InterPro" id="IPR012162">
    <property type="entry name" value="PNPase"/>
</dbReference>
<dbReference type="EC" id="2.7.7.8" evidence="1 7"/>
<keyword evidence="5" id="KW-0460">Magnesium</keyword>
<dbReference type="Pfam" id="PF01138">
    <property type="entry name" value="RNase_PH"/>
    <property type="match status" value="2"/>
</dbReference>
<dbReference type="GO" id="GO:0004654">
    <property type="term" value="F:polyribonucleotide nucleotidyltransferase activity"/>
    <property type="evidence" value="ECO:0007669"/>
    <property type="project" value="UniProtKB-UniRule"/>
</dbReference>
<dbReference type="PROSITE" id="PS50084">
    <property type="entry name" value="KH_TYPE_1"/>
    <property type="match status" value="1"/>
</dbReference>
<evidence type="ECO:0000256" key="4">
    <source>
        <dbReference type="ARBA" id="ARBA00022695"/>
    </source>
</evidence>
<dbReference type="InterPro" id="IPR004088">
    <property type="entry name" value="KH_dom_type_1"/>
</dbReference>
<evidence type="ECO:0000256" key="6">
    <source>
        <dbReference type="ARBA" id="ARBA00022884"/>
    </source>
</evidence>
<evidence type="ECO:0000313" key="11">
    <source>
        <dbReference type="Proteomes" id="UP000008074"/>
    </source>
</evidence>
<dbReference type="SMART" id="SM00322">
    <property type="entry name" value="KH"/>
    <property type="match status" value="1"/>
</dbReference>
<dbReference type="HOGENOM" id="CLU_004217_2_2_10"/>
<dbReference type="Gene3D" id="3.30.1370.10">
    <property type="entry name" value="K Homology domain, type 1"/>
    <property type="match status" value="1"/>
</dbReference>
<dbReference type="NCBIfam" id="NF008805">
    <property type="entry name" value="PRK11824.1"/>
    <property type="match status" value="1"/>
</dbReference>
<dbReference type="AlphaFoldDB" id="C7LKG2"/>